<dbReference type="GO" id="GO:0017116">
    <property type="term" value="F:single-stranded DNA helicase activity"/>
    <property type="evidence" value="ECO:0007669"/>
    <property type="project" value="TreeGrafter"/>
</dbReference>
<dbReference type="Pfam" id="PF23139">
    <property type="entry name" value="OB_YrrC"/>
    <property type="match status" value="1"/>
</dbReference>
<evidence type="ECO:0000259" key="7">
    <source>
        <dbReference type="Pfam" id="PF23139"/>
    </source>
</evidence>
<keyword evidence="3" id="KW-0378">Hydrolase</keyword>
<evidence type="ECO:0000313" key="9">
    <source>
        <dbReference type="Proteomes" id="UP000050331"/>
    </source>
</evidence>
<dbReference type="InterPro" id="IPR050534">
    <property type="entry name" value="Coronavir_polyprotein_1ab"/>
</dbReference>
<comment type="function">
    <text evidence="3">DNA-dependent ATPase and ATP-dependent 5'-3' DNA helicase. Has no activity on blunt DNA or DNA with 3'-overhangs, requires at least 10 bases of 5'-ssDNA for helicase activity.</text>
</comment>
<dbReference type="STRING" id="1472767.AOX59_03225"/>
<dbReference type="PANTHER" id="PTHR43788">
    <property type="entry name" value="DNA2/NAM7 HELICASE FAMILY MEMBER"/>
    <property type="match status" value="1"/>
</dbReference>
<dbReference type="GO" id="GO:0043139">
    <property type="term" value="F:5'-3' DNA helicase activity"/>
    <property type="evidence" value="ECO:0007669"/>
    <property type="project" value="UniProtKB-UniRule"/>
</dbReference>
<name>A0A0U4F4K5_9BACI</name>
<sequence length="737" mass="83172">MNEYTGVITRILYQHEYFLIAVLQTDDEEIKIKGSIYGVEKGEKVTVRGEWENHPKYGKQLAVESWERPIPQTEEQILAFLSSPMVKGCGKKQAREIVQTFGPQTLAIITKERESCLTGINGIGKKRAAKIVDSVVSTFEVQKIVSELLVYGITANMALRVYKEYGLNTTEILKRNPYTLTELNLIGFLKADEIARRMGIMPTSGYRIEACLQYVLKKQCFESGHTYIPKGELLEEAEKALNHNANSSDMVTMNELENSLMGTEEKLIVNEDDCIFPKFLHHHEKQLSKKLLKMKFARSDQGMSNFKKYIDKYQKEHKMILAEKQREAIQRLFDEQLLILTGGPGTGKTTVVRTMIDIYKKMYPKETISLAAPTGRASRKLSHMAGHEASTIHRLIGYRQGDEPVYQGDNHLPCNLLVVDEMSMVDVSLANHLIQALNRNTKVLFVGDTYQLPSVSPGNVLGDMIKAGLPTIKLSEVFRQAQESQIIQNAHRINQGKSILFDKEKDDFFFLLQKDPEKISALMVRSAERFMRLGYSLSDILLLSPMRKGPVGTTALNEKLREALNPSGPEKYEWQIGHKVFREGDKVMQIQTDYDKQIFNGDIGIVQSFTSETDQNGDSVDVMQVDYGGKVISYTRRDIQELELGYAITIHKSQGGEAPVVIIPATTSHYIMLARNLIYTGMTRATEKLVFIGTEKAMAIAAQNDQSIQRNSKLAERMMVSDKQLNNGYLKGVVPNA</sequence>
<keyword evidence="3" id="KW-0347">Helicase</keyword>
<dbReference type="GO" id="GO:0006310">
    <property type="term" value="P:DNA recombination"/>
    <property type="evidence" value="ECO:0007669"/>
    <property type="project" value="InterPro"/>
</dbReference>
<dbReference type="CDD" id="cd18809">
    <property type="entry name" value="SF1_C_RecD"/>
    <property type="match status" value="1"/>
</dbReference>
<dbReference type="Pfam" id="PF18335">
    <property type="entry name" value="SH3_13"/>
    <property type="match status" value="1"/>
</dbReference>
<dbReference type="SUPFAM" id="SSF52540">
    <property type="entry name" value="P-loop containing nucleoside triphosphate hydrolases"/>
    <property type="match status" value="2"/>
</dbReference>
<dbReference type="AlphaFoldDB" id="A0A0U4F4K5"/>
<feature type="domain" description="UvrD-like helicase C-terminal" evidence="4">
    <location>
        <begin position="645"/>
        <end position="692"/>
    </location>
</feature>
<evidence type="ECO:0000256" key="2">
    <source>
        <dbReference type="ARBA" id="ARBA00022840"/>
    </source>
</evidence>
<proteinExistence type="inferred from homology"/>
<dbReference type="InterPro" id="IPR006345">
    <property type="entry name" value="RecD2"/>
</dbReference>
<dbReference type="Proteomes" id="UP000050331">
    <property type="component" value="Chromosome"/>
</dbReference>
<feature type="domain" description="ATP-dependent RecD2 DNA helicase OB-fold" evidence="7">
    <location>
        <begin position="1"/>
        <end position="71"/>
    </location>
</feature>
<protein>
    <recommendedName>
        <fullName evidence="3">ATP-dependent RecD2 DNA helicase</fullName>
        <ecNumber evidence="3">5.6.2.3</ecNumber>
    </recommendedName>
    <alternativeName>
        <fullName evidence="3">DNA 5'-3' helicase subunit RecD2</fullName>
    </alternativeName>
</protein>
<feature type="domain" description="ATP-dependent RecD2 DNA helicase SH3" evidence="6">
    <location>
        <begin position="556"/>
        <end position="613"/>
    </location>
</feature>
<dbReference type="Gene3D" id="3.40.50.300">
    <property type="entry name" value="P-loop containing nucleotide triphosphate hydrolases"/>
    <property type="match status" value="2"/>
</dbReference>
<dbReference type="SUPFAM" id="SSF47781">
    <property type="entry name" value="RuvA domain 2-like"/>
    <property type="match status" value="1"/>
</dbReference>
<dbReference type="InterPro" id="IPR027785">
    <property type="entry name" value="UvrD-like_helicase_C"/>
</dbReference>
<dbReference type="InterPro" id="IPR010994">
    <property type="entry name" value="RuvA_2-like"/>
</dbReference>
<dbReference type="Pfam" id="PF13538">
    <property type="entry name" value="UvrD_C_2"/>
    <property type="match status" value="1"/>
</dbReference>
<evidence type="ECO:0000259" key="4">
    <source>
        <dbReference type="Pfam" id="PF13538"/>
    </source>
</evidence>
<dbReference type="Gene3D" id="1.10.150.20">
    <property type="entry name" value="5' to 3' exonuclease, C-terminal subdomain"/>
    <property type="match status" value="1"/>
</dbReference>
<dbReference type="EMBL" id="CP013862">
    <property type="protein sequence ID" value="ALX47699.1"/>
    <property type="molecule type" value="Genomic_DNA"/>
</dbReference>
<dbReference type="Pfam" id="PF13604">
    <property type="entry name" value="AAA_30"/>
    <property type="match status" value="1"/>
</dbReference>
<dbReference type="CDD" id="cd17933">
    <property type="entry name" value="DEXSc_RecD-like"/>
    <property type="match status" value="1"/>
</dbReference>
<comment type="catalytic activity">
    <reaction evidence="3">
        <text>ATP + H2O = ADP + phosphate + H(+)</text>
        <dbReference type="Rhea" id="RHEA:13065"/>
        <dbReference type="ChEBI" id="CHEBI:15377"/>
        <dbReference type="ChEBI" id="CHEBI:15378"/>
        <dbReference type="ChEBI" id="CHEBI:30616"/>
        <dbReference type="ChEBI" id="CHEBI:43474"/>
        <dbReference type="ChEBI" id="CHEBI:456216"/>
        <dbReference type="EC" id="5.6.2.3"/>
    </reaction>
</comment>
<evidence type="ECO:0000259" key="5">
    <source>
        <dbReference type="Pfam" id="PF14490"/>
    </source>
</evidence>
<comment type="similarity">
    <text evidence="3">Belongs to the RecD family. RecD2 subfamily.</text>
</comment>
<dbReference type="InterPro" id="IPR041451">
    <property type="entry name" value="RecD2_SH13"/>
</dbReference>
<dbReference type="GO" id="GO:0016887">
    <property type="term" value="F:ATP hydrolysis activity"/>
    <property type="evidence" value="ECO:0007669"/>
    <property type="project" value="RHEA"/>
</dbReference>
<feature type="domain" description="ATP-dependent RecD2 DNA helicase-like helix-hairpin-helix" evidence="5">
    <location>
        <begin position="139"/>
        <end position="227"/>
    </location>
</feature>
<gene>
    <name evidence="3" type="primary">recD2</name>
    <name evidence="8" type="ORF">AOX59_03225</name>
</gene>
<keyword evidence="2 3" id="KW-0067">ATP-binding</keyword>
<dbReference type="GO" id="GO:0003677">
    <property type="term" value="F:DNA binding"/>
    <property type="evidence" value="ECO:0007669"/>
    <property type="project" value="UniProtKB-UniRule"/>
</dbReference>
<keyword evidence="1 3" id="KW-0547">Nucleotide-binding</keyword>
<dbReference type="Gene3D" id="1.10.10.2220">
    <property type="match status" value="1"/>
</dbReference>
<dbReference type="KEGG" id="lao:AOX59_03225"/>
<dbReference type="Gene3D" id="2.30.30.940">
    <property type="match status" value="1"/>
</dbReference>
<dbReference type="PANTHER" id="PTHR43788:SF6">
    <property type="entry name" value="DNA HELICASE B"/>
    <property type="match status" value="1"/>
</dbReference>
<dbReference type="InterPro" id="IPR029493">
    <property type="entry name" value="RecD2-like_HHH"/>
</dbReference>
<reference evidence="8 9" key="1">
    <citation type="submission" date="2016-01" db="EMBL/GenBank/DDBJ databases">
        <title>Complete genome sequence of strain Lentibacillus amyloliquefaciens LAM0015T isolated from saline sediment.</title>
        <authorList>
            <person name="Wang J.-L."/>
            <person name="He M.-X."/>
        </authorList>
    </citation>
    <scope>NUCLEOTIDE SEQUENCE [LARGE SCALE GENOMIC DNA]</scope>
    <source>
        <strain evidence="8 9">LAM0015</strain>
    </source>
</reference>
<dbReference type="NCBIfam" id="TIGR01448">
    <property type="entry name" value="recD_rel"/>
    <property type="match status" value="1"/>
</dbReference>
<keyword evidence="3" id="KW-0413">Isomerase</keyword>
<evidence type="ECO:0000256" key="3">
    <source>
        <dbReference type="HAMAP-Rule" id="MF_01488"/>
    </source>
</evidence>
<dbReference type="InterPro" id="IPR055446">
    <property type="entry name" value="RecD2_N_OB"/>
</dbReference>
<dbReference type="GO" id="GO:0009338">
    <property type="term" value="C:exodeoxyribonuclease V complex"/>
    <property type="evidence" value="ECO:0007669"/>
    <property type="project" value="TreeGrafter"/>
</dbReference>
<dbReference type="EC" id="5.6.2.3" evidence="3"/>
<keyword evidence="9" id="KW-1185">Reference proteome</keyword>
<dbReference type="HAMAP" id="MF_01488">
    <property type="entry name" value="RecD2"/>
    <property type="match status" value="1"/>
</dbReference>
<dbReference type="Pfam" id="PF14490">
    <property type="entry name" value="HHH_RecD2"/>
    <property type="match status" value="1"/>
</dbReference>
<evidence type="ECO:0000259" key="6">
    <source>
        <dbReference type="Pfam" id="PF18335"/>
    </source>
</evidence>
<organism evidence="8 9">
    <name type="scientific">Lentibacillus amyloliquefaciens</name>
    <dbReference type="NCBI Taxonomy" id="1472767"/>
    <lineage>
        <taxon>Bacteria</taxon>
        <taxon>Bacillati</taxon>
        <taxon>Bacillota</taxon>
        <taxon>Bacilli</taxon>
        <taxon>Bacillales</taxon>
        <taxon>Bacillaceae</taxon>
        <taxon>Lentibacillus</taxon>
    </lineage>
</organism>
<evidence type="ECO:0000313" key="8">
    <source>
        <dbReference type="EMBL" id="ALX47699.1"/>
    </source>
</evidence>
<dbReference type="GO" id="GO:0005524">
    <property type="term" value="F:ATP binding"/>
    <property type="evidence" value="ECO:0007669"/>
    <property type="project" value="UniProtKB-UniRule"/>
</dbReference>
<dbReference type="InterPro" id="IPR027417">
    <property type="entry name" value="P-loop_NTPase"/>
</dbReference>
<evidence type="ECO:0000256" key="1">
    <source>
        <dbReference type="ARBA" id="ARBA00022741"/>
    </source>
</evidence>
<feature type="binding site" evidence="3">
    <location>
        <begin position="345"/>
        <end position="349"/>
    </location>
    <ligand>
        <name>ATP</name>
        <dbReference type="ChEBI" id="CHEBI:30616"/>
    </ligand>
</feature>
<accession>A0A0U4F4K5</accession>
<keyword evidence="3" id="KW-0238">DNA-binding</keyword>